<dbReference type="InterPro" id="IPR001708">
    <property type="entry name" value="YidC/ALB3/OXA1/COX18"/>
</dbReference>
<evidence type="ECO:0000256" key="1">
    <source>
        <dbReference type="ARBA" id="ARBA00004651"/>
    </source>
</evidence>
<feature type="transmembrane region" description="Helical" evidence="12">
    <location>
        <begin position="199"/>
        <end position="230"/>
    </location>
</feature>
<evidence type="ECO:0000313" key="14">
    <source>
        <dbReference type="EMBL" id="UOB20183.1"/>
    </source>
</evidence>
<feature type="transmembrane region" description="Helical" evidence="12">
    <location>
        <begin position="124"/>
        <end position="145"/>
    </location>
</feature>
<dbReference type="CDD" id="cd20070">
    <property type="entry name" value="5TM_YidC_Alb3"/>
    <property type="match status" value="1"/>
</dbReference>
<dbReference type="InterPro" id="IPR023060">
    <property type="entry name" value="YidC/YidC1/YidC2_Firmicutes"/>
</dbReference>
<evidence type="ECO:0000256" key="3">
    <source>
        <dbReference type="ARBA" id="ARBA00022475"/>
    </source>
</evidence>
<evidence type="ECO:0000256" key="12">
    <source>
        <dbReference type="HAMAP-Rule" id="MF_01811"/>
    </source>
</evidence>
<evidence type="ECO:0000256" key="9">
    <source>
        <dbReference type="ARBA" id="ARBA00023139"/>
    </source>
</evidence>
<keyword evidence="10 12" id="KW-0143">Chaperone</keyword>
<dbReference type="InterPro" id="IPR047196">
    <property type="entry name" value="YidC_ALB_C"/>
</dbReference>
<name>A0ABY3ZYV7_9STAP</name>
<organism evidence="14 15">
    <name type="scientific">Macrococcus armenti</name>
    <dbReference type="NCBI Taxonomy" id="2875764"/>
    <lineage>
        <taxon>Bacteria</taxon>
        <taxon>Bacillati</taxon>
        <taxon>Bacillota</taxon>
        <taxon>Bacilli</taxon>
        <taxon>Bacillales</taxon>
        <taxon>Staphylococcaceae</taxon>
        <taxon>Macrococcus</taxon>
    </lineage>
</organism>
<keyword evidence="2 12" id="KW-0813">Transport</keyword>
<keyword evidence="11 12" id="KW-0449">Lipoprotein</keyword>
<comment type="similarity">
    <text evidence="12">Belongs to the OXA1/ALB3/YidC family. Type 2 subfamily.</text>
</comment>
<evidence type="ECO:0000256" key="7">
    <source>
        <dbReference type="ARBA" id="ARBA00022989"/>
    </source>
</evidence>
<dbReference type="Proteomes" id="UP000830343">
    <property type="component" value="Chromosome"/>
</dbReference>
<dbReference type="HAMAP" id="MF_01811">
    <property type="entry name" value="YidC_type2"/>
    <property type="match status" value="1"/>
</dbReference>
<dbReference type="InterPro" id="IPR028055">
    <property type="entry name" value="YidC/Oxa/ALB_C"/>
</dbReference>
<keyword evidence="5 12" id="KW-0732">Signal</keyword>
<keyword evidence="6 12" id="KW-0653">Protein transport</keyword>
<reference evidence="14" key="2">
    <citation type="submission" date="2022-04" db="EMBL/GenBank/DDBJ databases">
        <title>Antimicrobial genetic elements in methicillin-resistant Macrococcus armenti.</title>
        <authorList>
            <person name="Keller J.E."/>
            <person name="Schwendener S."/>
            <person name="Pantucek R."/>
            <person name="Perreten V."/>
        </authorList>
    </citation>
    <scope>NUCLEOTIDE SEQUENCE</scope>
    <source>
        <strain evidence="14">CCM 2609</strain>
    </source>
</reference>
<comment type="subcellular location">
    <subcellularLocation>
        <location evidence="1 12">Cell membrane</location>
        <topology evidence="1 12">Multi-pass membrane protein</topology>
    </subcellularLocation>
</comment>
<dbReference type="PANTHER" id="PTHR12428">
    <property type="entry name" value="OXA1"/>
    <property type="match status" value="1"/>
</dbReference>
<keyword evidence="15" id="KW-1185">Reference proteome</keyword>
<dbReference type="Pfam" id="PF02096">
    <property type="entry name" value="60KD_IMP"/>
    <property type="match status" value="1"/>
</dbReference>
<feature type="domain" description="Membrane insertase YidC/Oxa/ALB C-terminal" evidence="13">
    <location>
        <begin position="49"/>
        <end position="235"/>
    </location>
</feature>
<dbReference type="NCBIfam" id="TIGR03592">
    <property type="entry name" value="yidC_oxa1_cterm"/>
    <property type="match status" value="1"/>
</dbReference>
<evidence type="ECO:0000256" key="5">
    <source>
        <dbReference type="ARBA" id="ARBA00022729"/>
    </source>
</evidence>
<dbReference type="RefSeq" id="WP_243365534.1">
    <property type="nucleotide sequence ID" value="NZ_CP094348.1"/>
</dbReference>
<dbReference type="PRINTS" id="PR00701">
    <property type="entry name" value="60KDINNERMP"/>
</dbReference>
<keyword evidence="7 12" id="KW-1133">Transmembrane helix</keyword>
<evidence type="ECO:0000256" key="10">
    <source>
        <dbReference type="ARBA" id="ARBA00023186"/>
    </source>
</evidence>
<evidence type="ECO:0000256" key="2">
    <source>
        <dbReference type="ARBA" id="ARBA00022448"/>
    </source>
</evidence>
<gene>
    <name evidence="12 14" type="primary">yidC</name>
    <name evidence="14" type="ORF">MRZ06_09295</name>
</gene>
<keyword evidence="4 12" id="KW-0812">Transmembrane</keyword>
<accession>A0ABY3ZYV7</accession>
<evidence type="ECO:0000259" key="13">
    <source>
        <dbReference type="Pfam" id="PF02096"/>
    </source>
</evidence>
<evidence type="ECO:0000313" key="15">
    <source>
        <dbReference type="Proteomes" id="UP000830343"/>
    </source>
</evidence>
<keyword evidence="3 12" id="KW-1003">Cell membrane</keyword>
<feature type="transmembrane region" description="Helical" evidence="12">
    <location>
        <begin position="157"/>
        <end position="178"/>
    </location>
</feature>
<protein>
    <recommendedName>
        <fullName evidence="12">Membrane protein insertase YidC</fullName>
    </recommendedName>
    <alternativeName>
        <fullName evidence="12">Foldase YidC</fullName>
    </alternativeName>
    <alternativeName>
        <fullName evidence="12">Membrane integrase YidC</fullName>
    </alternativeName>
    <alternativeName>
        <fullName evidence="12">Membrane protein YidC</fullName>
    </alternativeName>
</protein>
<keyword evidence="8 12" id="KW-0472">Membrane</keyword>
<dbReference type="EMBL" id="CP094348">
    <property type="protein sequence ID" value="UOB20183.1"/>
    <property type="molecule type" value="Genomic_DNA"/>
</dbReference>
<keyword evidence="9" id="KW-0564">Palmitate</keyword>
<comment type="function">
    <text evidence="12">Required for the insertion and/or proper folding and/or complex formation of integral membrane proteins into the membrane. Involved in integration of membrane proteins that insert both dependently and independently of the Sec translocase complex, as well as at least some lipoproteins.</text>
</comment>
<evidence type="ECO:0000256" key="8">
    <source>
        <dbReference type="ARBA" id="ARBA00023136"/>
    </source>
</evidence>
<dbReference type="PROSITE" id="PS51257">
    <property type="entry name" value="PROKAR_LIPOPROTEIN"/>
    <property type="match status" value="1"/>
</dbReference>
<evidence type="ECO:0000256" key="6">
    <source>
        <dbReference type="ARBA" id="ARBA00022927"/>
    </source>
</evidence>
<feature type="transmembrane region" description="Helical" evidence="12">
    <location>
        <begin position="49"/>
        <end position="69"/>
    </location>
</feature>
<evidence type="ECO:0000256" key="4">
    <source>
        <dbReference type="ARBA" id="ARBA00022692"/>
    </source>
</evidence>
<evidence type="ECO:0000256" key="11">
    <source>
        <dbReference type="ARBA" id="ARBA00023288"/>
    </source>
</evidence>
<sequence length="243" mass="27842">MKRIIVLLTTLLLLLTGCAPKEDGFFHQSLVQPFSDLIKYFGSFFDGSYGMGIVLVTVCVRLLLLPMMLNATKRQKEMQGNMKLAQPEIKKLQDQINAAKDDEEKAALTRELLKVYGKYNVSPMNMGCLPIIIQTPILMALYFAITHSKEIAAQSFLWFNLVSPDIIMMLIAGTLYFLQSWISFQYMPESTRKQMKPMLFISPIMIIFISFHSPAALPLYWSVGAIFMIFQQYLSHKLYKNIE</sequence>
<reference evidence="14" key="1">
    <citation type="submission" date="2022-03" db="EMBL/GenBank/DDBJ databases">
        <authorList>
            <person name="Vrbovska V."/>
            <person name="Kovarovic V."/>
            <person name="Botka T."/>
            <person name="Pantucek R."/>
        </authorList>
    </citation>
    <scope>NUCLEOTIDE SEQUENCE</scope>
    <source>
        <strain evidence="14">CCM 2609</strain>
    </source>
</reference>
<proteinExistence type="inferred from homology"/>
<dbReference type="PANTHER" id="PTHR12428:SF65">
    <property type="entry name" value="CYTOCHROME C OXIDASE ASSEMBLY PROTEIN COX18, MITOCHONDRIAL"/>
    <property type="match status" value="1"/>
</dbReference>